<dbReference type="Proteomes" id="UP000594638">
    <property type="component" value="Unassembled WGS sequence"/>
</dbReference>
<proteinExistence type="predicted"/>
<dbReference type="Gene3D" id="2.40.50.140">
    <property type="entry name" value="Nucleic acid-binding proteins"/>
    <property type="match status" value="1"/>
</dbReference>
<keyword evidence="3" id="KW-1185">Reference proteome</keyword>
<organism evidence="2 3">
    <name type="scientific">Olea europaea subsp. europaea</name>
    <dbReference type="NCBI Taxonomy" id="158383"/>
    <lineage>
        <taxon>Eukaryota</taxon>
        <taxon>Viridiplantae</taxon>
        <taxon>Streptophyta</taxon>
        <taxon>Embryophyta</taxon>
        <taxon>Tracheophyta</taxon>
        <taxon>Spermatophyta</taxon>
        <taxon>Magnoliopsida</taxon>
        <taxon>eudicotyledons</taxon>
        <taxon>Gunneridae</taxon>
        <taxon>Pentapetalae</taxon>
        <taxon>asterids</taxon>
        <taxon>lamiids</taxon>
        <taxon>Lamiales</taxon>
        <taxon>Oleaceae</taxon>
        <taxon>Oleeae</taxon>
        <taxon>Olea</taxon>
    </lineage>
</organism>
<feature type="compositionally biased region" description="Polar residues" evidence="1">
    <location>
        <begin position="36"/>
        <end position="46"/>
    </location>
</feature>
<name>A0A8S0PQ44_OLEEU</name>
<evidence type="ECO:0000313" key="2">
    <source>
        <dbReference type="EMBL" id="CAA2954267.1"/>
    </source>
</evidence>
<sequence>MNQPDNATVTQTYVDGSAPRPNVVGKLPPEIDRSAGSHSYESSNGILQAPATSYVRPPQSLYPEPYSMFANRGPIAKNEAPQRIIPTAALNPYQGRWTIKAGVTAKGELRHNNNSRGDGKVFSFDLLWGNKGYML</sequence>
<dbReference type="GO" id="GO:0003677">
    <property type="term" value="F:DNA binding"/>
    <property type="evidence" value="ECO:0007669"/>
    <property type="project" value="UniProtKB-KW"/>
</dbReference>
<evidence type="ECO:0000256" key="1">
    <source>
        <dbReference type="SAM" id="MobiDB-lite"/>
    </source>
</evidence>
<accession>A0A8S0PQ44</accession>
<feature type="compositionally biased region" description="Polar residues" evidence="1">
    <location>
        <begin position="1"/>
        <end position="14"/>
    </location>
</feature>
<keyword evidence="2" id="KW-0238">DNA-binding</keyword>
<feature type="region of interest" description="Disordered" evidence="1">
    <location>
        <begin position="1"/>
        <end position="51"/>
    </location>
</feature>
<dbReference type="InterPro" id="IPR012340">
    <property type="entry name" value="NA-bd_OB-fold"/>
</dbReference>
<dbReference type="Gramene" id="OE9A102270T1">
    <property type="protein sequence ID" value="OE9A102270C1"/>
    <property type="gene ID" value="OE9A102270"/>
</dbReference>
<evidence type="ECO:0000313" key="3">
    <source>
        <dbReference type="Proteomes" id="UP000594638"/>
    </source>
</evidence>
<protein>
    <submittedName>
        <fullName evidence="2">Replication A 70 kDa DNA-binding subunit A-like</fullName>
    </submittedName>
</protein>
<comment type="caution">
    <text evidence="2">The sequence shown here is derived from an EMBL/GenBank/DDBJ whole genome shotgun (WGS) entry which is preliminary data.</text>
</comment>
<dbReference type="AlphaFoldDB" id="A0A8S0PQ44"/>
<gene>
    <name evidence="2" type="ORF">OLEA9_A102270</name>
</gene>
<dbReference type="EMBL" id="CACTIH010000110">
    <property type="protein sequence ID" value="CAA2954267.1"/>
    <property type="molecule type" value="Genomic_DNA"/>
</dbReference>
<reference evidence="2 3" key="1">
    <citation type="submission" date="2019-12" db="EMBL/GenBank/DDBJ databases">
        <authorList>
            <person name="Alioto T."/>
            <person name="Alioto T."/>
            <person name="Gomez Garrido J."/>
        </authorList>
    </citation>
    <scope>NUCLEOTIDE SEQUENCE [LARGE SCALE GENOMIC DNA]</scope>
</reference>
<dbReference type="OrthoDB" id="1751331at2759"/>